<evidence type="ECO:0000256" key="5">
    <source>
        <dbReference type="ARBA" id="ARBA00022801"/>
    </source>
</evidence>
<dbReference type="EC" id="3.4.21.-" evidence="7"/>
<dbReference type="RefSeq" id="WP_133901949.1">
    <property type="nucleotide sequence ID" value="NZ_SOCP01000003.1"/>
</dbReference>
<feature type="active site" description="Charge relay system" evidence="8">
    <location>
        <position position="713"/>
    </location>
</feature>
<proteinExistence type="inferred from homology"/>
<gene>
    <name evidence="11" type="ORF">CLV71_10343</name>
</gene>
<dbReference type="SUPFAM" id="SSF50156">
    <property type="entry name" value="PDZ domain-like"/>
    <property type="match status" value="1"/>
</dbReference>
<dbReference type="InterPro" id="IPR029045">
    <property type="entry name" value="ClpP/crotonase-like_dom_sf"/>
</dbReference>
<dbReference type="InterPro" id="IPR029414">
    <property type="entry name" value="Tricorn_PDZ"/>
</dbReference>
<dbReference type="SUPFAM" id="SSF69304">
    <property type="entry name" value="Tricorn protease N-terminal domain"/>
    <property type="match status" value="1"/>
</dbReference>
<dbReference type="PIRSF" id="PIRSF036421">
    <property type="entry name" value="Tricorn_protease"/>
    <property type="match status" value="1"/>
</dbReference>
<keyword evidence="4 7" id="KW-0645">Protease</keyword>
<dbReference type="InterPro" id="IPR012393">
    <property type="entry name" value="Tricorn_protease"/>
</dbReference>
<feature type="active site" description="Nucleophile" evidence="8">
    <location>
        <position position="932"/>
    </location>
</feature>
<dbReference type="EMBL" id="SOCP01000003">
    <property type="protein sequence ID" value="TDV54803.1"/>
    <property type="molecule type" value="Genomic_DNA"/>
</dbReference>
<evidence type="ECO:0000313" key="12">
    <source>
        <dbReference type="Proteomes" id="UP000294927"/>
    </source>
</evidence>
<evidence type="ECO:0000256" key="6">
    <source>
        <dbReference type="ARBA" id="ARBA00022825"/>
    </source>
</evidence>
<comment type="similarity">
    <text evidence="2 7">Belongs to the peptidase S41B family.</text>
</comment>
<comment type="function">
    <text evidence="7">Degrades oligopeptides.</text>
</comment>
<evidence type="ECO:0000256" key="7">
    <source>
        <dbReference type="PIRNR" id="PIRNR036421"/>
    </source>
</evidence>
<dbReference type="GO" id="GO:0008236">
    <property type="term" value="F:serine-type peptidase activity"/>
    <property type="evidence" value="ECO:0007669"/>
    <property type="project" value="UniProtKB-UniRule"/>
</dbReference>
<keyword evidence="3 7" id="KW-0963">Cytoplasm</keyword>
<keyword evidence="5 7" id="KW-0378">Hydrolase</keyword>
<accession>A0A4R7VXF4</accession>
<dbReference type="Proteomes" id="UP000294927">
    <property type="component" value="Unassembled WGS sequence"/>
</dbReference>
<dbReference type="Gene3D" id="2.130.10.10">
    <property type="entry name" value="YVTN repeat-like/Quinoprotein amine dehydrogenase"/>
    <property type="match status" value="1"/>
</dbReference>
<dbReference type="Gene3D" id="3.30.750.44">
    <property type="match status" value="1"/>
</dbReference>
<evidence type="ECO:0000256" key="8">
    <source>
        <dbReference type="PIRSR" id="PIRSR036421-1"/>
    </source>
</evidence>
<organism evidence="11 12">
    <name type="scientific">Actinophytocola oryzae</name>
    <dbReference type="NCBI Taxonomy" id="502181"/>
    <lineage>
        <taxon>Bacteria</taxon>
        <taxon>Bacillati</taxon>
        <taxon>Actinomycetota</taxon>
        <taxon>Actinomycetes</taxon>
        <taxon>Pseudonocardiales</taxon>
        <taxon>Pseudonocardiaceae</taxon>
    </lineage>
</organism>
<dbReference type="PANTHER" id="PTHR43253">
    <property type="entry name" value="TRICORN PROTEASE HOMOLOG 2-RELATED"/>
    <property type="match status" value="1"/>
</dbReference>
<dbReference type="InterPro" id="IPR005151">
    <property type="entry name" value="Tail-specific_protease"/>
</dbReference>
<dbReference type="Pfam" id="PF26550">
    <property type="entry name" value="Tricorn_2nd"/>
    <property type="match status" value="1"/>
</dbReference>
<evidence type="ECO:0000256" key="2">
    <source>
        <dbReference type="ARBA" id="ARBA00008524"/>
    </source>
</evidence>
<dbReference type="SMART" id="SM00245">
    <property type="entry name" value="TSPc"/>
    <property type="match status" value="1"/>
</dbReference>
<feature type="site" description="Transition state stabilizer; via amide nitrogen" evidence="9">
    <location>
        <position position="933"/>
    </location>
</feature>
<dbReference type="InterPro" id="IPR028204">
    <property type="entry name" value="Tricorn_C1"/>
</dbReference>
<dbReference type="SUPFAM" id="SSF52096">
    <property type="entry name" value="ClpP/crotonase"/>
    <property type="match status" value="1"/>
</dbReference>
<dbReference type="InterPro" id="IPR036034">
    <property type="entry name" value="PDZ_sf"/>
</dbReference>
<dbReference type="AlphaFoldDB" id="A0A4R7VXF4"/>
<name>A0A4R7VXF4_9PSEU</name>
<evidence type="ECO:0000256" key="4">
    <source>
        <dbReference type="ARBA" id="ARBA00022670"/>
    </source>
</evidence>
<dbReference type="OrthoDB" id="9758793at2"/>
<feature type="domain" description="Tail specific protease" evidence="10">
    <location>
        <begin position="797"/>
        <end position="999"/>
    </location>
</feature>
<keyword evidence="12" id="KW-1185">Reference proteome</keyword>
<dbReference type="Pfam" id="PF03572">
    <property type="entry name" value="Peptidase_S41"/>
    <property type="match status" value="1"/>
</dbReference>
<dbReference type="CDD" id="cd07562">
    <property type="entry name" value="Peptidase_S41_TRI"/>
    <property type="match status" value="1"/>
</dbReference>
<dbReference type="GO" id="GO:0005737">
    <property type="term" value="C:cytoplasm"/>
    <property type="evidence" value="ECO:0007669"/>
    <property type="project" value="UniProtKB-SubCell"/>
</dbReference>
<dbReference type="Pfam" id="PF26549">
    <property type="entry name" value="Tricorn_N"/>
    <property type="match status" value="1"/>
</dbReference>
<evidence type="ECO:0000256" key="9">
    <source>
        <dbReference type="PIRSR" id="PIRSR036421-3"/>
    </source>
</evidence>
<dbReference type="GO" id="GO:0006508">
    <property type="term" value="P:proteolysis"/>
    <property type="evidence" value="ECO:0007669"/>
    <property type="project" value="UniProtKB-UniRule"/>
</dbReference>
<comment type="subcellular location">
    <subcellularLocation>
        <location evidence="1 7">Cytoplasm</location>
    </subcellularLocation>
</comment>
<keyword evidence="6 7" id="KW-0720">Serine protease</keyword>
<dbReference type="Gene3D" id="3.90.226.10">
    <property type="entry name" value="2-enoyl-CoA Hydratase, Chain A, domain 1"/>
    <property type="match status" value="1"/>
</dbReference>
<protein>
    <recommendedName>
        <fullName evidence="7">Tricorn protease homolog</fullName>
        <ecNumber evidence="7">3.4.21.-</ecNumber>
    </recommendedName>
</protein>
<comment type="caution">
    <text evidence="11">The sequence shown here is derived from an EMBL/GenBank/DDBJ whole genome shotgun (WGS) entry which is preliminary data.</text>
</comment>
<dbReference type="InterPro" id="IPR015943">
    <property type="entry name" value="WD40/YVTN_repeat-like_dom_sf"/>
</dbReference>
<dbReference type="Gene3D" id="2.30.42.10">
    <property type="match status" value="1"/>
</dbReference>
<dbReference type="Pfam" id="PF14684">
    <property type="entry name" value="Tricorn_C1"/>
    <property type="match status" value="1"/>
</dbReference>
<evidence type="ECO:0000313" key="11">
    <source>
        <dbReference type="EMBL" id="TDV54803.1"/>
    </source>
</evidence>
<dbReference type="Pfam" id="PF14685">
    <property type="entry name" value="PDZ_Tricorn"/>
    <property type="match status" value="1"/>
</dbReference>
<sequence>MTGYLRFPTIHADLVVFVSEDDLWAVPAGGGVATRLTAGVSEPASPRLSPDGSLVAFVGADDGPPEVYVMPVAGGAARRLTYDATRCTVTGWHPDTGEIVFASAAGLPAGFGTRLFAVDPDGGPARLLPFGPASALAFGPRGMLALGRNTADPARWKRYRGGTAGELWVAERGRFTRLSVGGNLAGPTWVDGRLFFLSDRTGVSTVYSWAPGGDVVEHSGPLDFYARNLTGDGTRLVFHAGADLYVLEPCGPARRIDVRVPSSRTQRARRFVPAKENLHGATPAPDGSALAVTARGKAFTMANWSGPVRQHGLPDGVRYRLLHWLPDGDQLVAVAADDQPSERLVLLPAHGATPVGVSDVDLGIVTELAVAPAGRLVAVATQRQELHLVDLTDAPVVRRLDQAEHGRIEDPVWSPDGRWLAYACPDSPQTTGIRLVEAATGRIVRATEPVLHDVRPSFDPDGRYLYFIGQRDFTPDHDQVSFGLGFPLGRRPYAVTLSAATPSPFAPVARPLVAEFDEPDDTSGDGVEVAVDPDGITRRVVRFPVPEARYQRVLGVRGKVLLLSDPVTAHSGPAGRVELFDLATGEIEEHLTGVDDMVLSADGTTVVYQADDRLRVLRAREAPEDTTSDDPGKDTGWVDLDRIKVAVDPGAEWRQMFREAWRLQRENFWDHEMSGADWDALYTRYLPLVDRVASRGELSDLIWELQGELGTSHAYESGGEYRSRPKYAQGFLGADWDVSGGTWRIGRLLAGDRWDETATSPCNRPGADIRAGDAIVAVNGQPVGPAGPGELLVGQAGQEVELTVARDGRAPHRVAVRATADESPARYRDWVGSNREVAHALSGGRVGYLHVPDMNLRGYAEFTRGFLTEHDRDALVVDIRYNSGGFTSWLLLEKLSRRRHGYETGRWSGRAPYPPESPRGPMVALTNEHAGSDGDIFSQVFTQMGLGPLVGRRTWGGVVATWPRHDLVDGTTTTQPEFAYEFRGRWLENHGVEPDVVVDPAPHQHVEGVDHQLATAVRLAMAQLTEEGEVDLTTSIRSAAHKQRR</sequence>
<evidence type="ECO:0000259" key="10">
    <source>
        <dbReference type="SMART" id="SM00245"/>
    </source>
</evidence>
<evidence type="ECO:0000256" key="3">
    <source>
        <dbReference type="ARBA" id="ARBA00022490"/>
    </source>
</evidence>
<reference evidence="11 12" key="1">
    <citation type="submission" date="2019-03" db="EMBL/GenBank/DDBJ databases">
        <title>Genomic Encyclopedia of Archaeal and Bacterial Type Strains, Phase II (KMG-II): from individual species to whole genera.</title>
        <authorList>
            <person name="Goeker M."/>
        </authorList>
    </citation>
    <scope>NUCLEOTIDE SEQUENCE [LARGE SCALE GENOMIC DNA]</scope>
    <source>
        <strain evidence="11 12">DSM 45499</strain>
    </source>
</reference>
<dbReference type="PANTHER" id="PTHR43253:SF1">
    <property type="entry name" value="TRICORN PROTEASE HOMOLOG 2-RELATED"/>
    <property type="match status" value="1"/>
</dbReference>
<evidence type="ECO:0000256" key="1">
    <source>
        <dbReference type="ARBA" id="ARBA00004496"/>
    </source>
</evidence>
<dbReference type="Gene3D" id="2.120.10.60">
    <property type="entry name" value="Tricorn protease N-terminal domain"/>
    <property type="match status" value="1"/>
</dbReference>
<dbReference type="SUPFAM" id="SSF82171">
    <property type="entry name" value="DPP6 N-terminal domain-like"/>
    <property type="match status" value="1"/>
</dbReference>
<feature type="active site" description="Charge relay system" evidence="8">
    <location>
        <position position="988"/>
    </location>
</feature>